<dbReference type="Proteomes" id="UP000007305">
    <property type="component" value="Chromosome 7"/>
</dbReference>
<dbReference type="AlphaFoldDB" id="A0A804Q8E2"/>
<sequence length="545" mass="60181">MPVRTHKQNTSIYRKQARLLFFFFLSQEHGGSLHLAPALPLLLLVSGSSSAAAAACAVAVHGQLPRGDEVHLRGPEGSPRAPRPAGVRAREPRLRPPRRRALHRRLQRPHPPVARRPARVDRVRPQPQARDGGHVRGEEEAGGAGERVRAAAGPAVPPRVRRPLLRRRVPGADARGAPRRPGGGGGHGGRRRAAQLRQRRRGRPGDRPRLLHRQQRHVPAEETRKCSWESYDDKGEVMRTIESKRIMGQKMRCGSQLVDSYINDRIRDMRREAKSAFYDSPKRAEYRRFKAADEKRAQDAREWEAAQAEKQMLDNLADRLKGKIGSGVNYLADEAHARYVQDKMATVELMEEEDDDTSRLSELIALAEAGLHEEEEDDMSSDYIMIILTGEATGRLLRYDPATGSAAVLASGLSFPNGVALSADGTHVVVAETTRCRLLRHWLRGPAAGTTEPFADLPGYPDNVRRAGDGGYYWVALNRDKSWLEQGTTPRSVAAVRVHAETGVVVEALRGLGNATVSEVLERPGGALWLGSVDTPYVGLFKIGL</sequence>
<keyword evidence="4" id="KW-0325">Glycoprotein</keyword>
<feature type="compositionally biased region" description="Basic residues" evidence="5">
    <location>
        <begin position="95"/>
        <end position="108"/>
    </location>
</feature>
<dbReference type="InterPro" id="IPR018119">
    <property type="entry name" value="Strictosidine_synth_cons-reg"/>
</dbReference>
<keyword evidence="9" id="KW-1267">Proteomics identification</keyword>
<keyword evidence="3" id="KW-0926">Vacuole</keyword>
<gene>
    <name evidence="7" type="primary">LOC103632673</name>
</gene>
<reference evidence="7" key="3">
    <citation type="submission" date="2021-05" db="UniProtKB">
        <authorList>
            <consortium name="EnsemblPlants"/>
        </authorList>
    </citation>
    <scope>IDENTIFICATION</scope>
    <source>
        <strain evidence="7">cv. B73</strain>
    </source>
</reference>
<reference evidence="8" key="1">
    <citation type="submission" date="2015-12" db="EMBL/GenBank/DDBJ databases">
        <title>Update maize B73 reference genome by single molecule sequencing technologies.</title>
        <authorList>
            <consortium name="Maize Genome Sequencing Project"/>
            <person name="Ware D."/>
        </authorList>
    </citation>
    <scope>NUCLEOTIDE SEQUENCE [LARGE SCALE GENOMIC DNA]</scope>
    <source>
        <strain evidence="8">cv. B73</strain>
    </source>
</reference>
<keyword evidence="8" id="KW-1185">Reference proteome</keyword>
<proteinExistence type="evidence at protein level"/>
<protein>
    <recommendedName>
        <fullName evidence="6">Strictosidine synthase conserved region domain-containing protein</fullName>
    </recommendedName>
</protein>
<evidence type="ECO:0000313" key="8">
    <source>
        <dbReference type="Proteomes" id="UP000007305"/>
    </source>
</evidence>
<evidence type="ECO:0000259" key="6">
    <source>
        <dbReference type="Pfam" id="PF03088"/>
    </source>
</evidence>
<dbReference type="InterPro" id="IPR011042">
    <property type="entry name" value="6-blade_b-propeller_TolB-like"/>
</dbReference>
<evidence type="ECO:0000313" key="7">
    <source>
        <dbReference type="EnsemblPlants" id="Zm00001eb311440_P001"/>
    </source>
</evidence>
<dbReference type="PANTHER" id="PTHR10426">
    <property type="entry name" value="STRICTOSIDINE SYNTHASE-RELATED"/>
    <property type="match status" value="1"/>
</dbReference>
<dbReference type="Gene3D" id="2.120.10.30">
    <property type="entry name" value="TolB, C-terminal domain"/>
    <property type="match status" value="1"/>
</dbReference>
<accession>A0A804Q8E2</accession>
<evidence type="ECO:0000256" key="5">
    <source>
        <dbReference type="SAM" id="MobiDB-lite"/>
    </source>
</evidence>
<dbReference type="SUPFAM" id="SSF63829">
    <property type="entry name" value="Calcium-dependent phosphotriesterase"/>
    <property type="match status" value="1"/>
</dbReference>
<feature type="domain" description="Strictosidine synthase conserved region" evidence="6">
    <location>
        <begin position="381"/>
        <end position="445"/>
    </location>
</feature>
<evidence type="ECO:0000256" key="3">
    <source>
        <dbReference type="ARBA" id="ARBA00022554"/>
    </source>
</evidence>
<feature type="compositionally biased region" description="Basic residues" evidence="5">
    <location>
        <begin position="159"/>
        <end position="169"/>
    </location>
</feature>
<name>A0A804Q8E2_MAIZE</name>
<evidence type="ECO:0000256" key="4">
    <source>
        <dbReference type="ARBA" id="ARBA00023180"/>
    </source>
</evidence>
<evidence type="ECO:0000256" key="2">
    <source>
        <dbReference type="ARBA" id="ARBA00009191"/>
    </source>
</evidence>
<comment type="subcellular location">
    <subcellularLocation>
        <location evidence="1">Vacuole</location>
    </subcellularLocation>
</comment>
<feature type="region of interest" description="Disordered" evidence="5">
    <location>
        <begin position="67"/>
        <end position="218"/>
    </location>
</feature>
<dbReference type="Pfam" id="PF03088">
    <property type="entry name" value="Str_synth"/>
    <property type="match status" value="1"/>
</dbReference>
<reference evidence="7" key="2">
    <citation type="submission" date="2019-07" db="EMBL/GenBank/DDBJ databases">
        <authorList>
            <person name="Seetharam A."/>
            <person name="Woodhouse M."/>
            <person name="Cannon E."/>
        </authorList>
    </citation>
    <scope>NUCLEOTIDE SEQUENCE [LARGE SCALE GENOMIC DNA]</scope>
    <source>
        <strain evidence="7">cv. B73</strain>
    </source>
</reference>
<evidence type="ECO:0007829" key="9">
    <source>
        <dbReference type="PeptideAtlas" id="A0A804Q8E2"/>
    </source>
</evidence>
<evidence type="ECO:0000256" key="1">
    <source>
        <dbReference type="ARBA" id="ARBA00004116"/>
    </source>
</evidence>
<dbReference type="EnsemblPlants" id="Zm00001eb311440_T001">
    <property type="protein sequence ID" value="Zm00001eb311440_P001"/>
    <property type="gene ID" value="Zm00001eb311440"/>
</dbReference>
<dbReference type="PANTHER" id="PTHR10426:SF139">
    <property type="entry name" value="OS09G0374900 PROTEIN"/>
    <property type="match status" value="1"/>
</dbReference>
<feature type="compositionally biased region" description="Basic residues" evidence="5">
    <location>
        <begin position="188"/>
        <end position="202"/>
    </location>
</feature>
<dbReference type="GO" id="GO:0005773">
    <property type="term" value="C:vacuole"/>
    <property type="evidence" value="ECO:0007669"/>
    <property type="project" value="UniProtKB-SubCell"/>
</dbReference>
<comment type="similarity">
    <text evidence="2">Belongs to the strictosidine synthase family.</text>
</comment>
<dbReference type="Gramene" id="Zm00001eb311440_T001">
    <property type="protein sequence ID" value="Zm00001eb311440_P001"/>
    <property type="gene ID" value="Zm00001eb311440"/>
</dbReference>
<organism evidence="7 8">
    <name type="scientific">Zea mays</name>
    <name type="common">Maize</name>
    <dbReference type="NCBI Taxonomy" id="4577"/>
    <lineage>
        <taxon>Eukaryota</taxon>
        <taxon>Viridiplantae</taxon>
        <taxon>Streptophyta</taxon>
        <taxon>Embryophyta</taxon>
        <taxon>Tracheophyta</taxon>
        <taxon>Spermatophyta</taxon>
        <taxon>Magnoliopsida</taxon>
        <taxon>Liliopsida</taxon>
        <taxon>Poales</taxon>
        <taxon>Poaceae</taxon>
        <taxon>PACMAD clade</taxon>
        <taxon>Panicoideae</taxon>
        <taxon>Andropogonodae</taxon>
        <taxon>Andropogoneae</taxon>
        <taxon>Tripsacinae</taxon>
        <taxon>Zea</taxon>
    </lineage>
</organism>